<dbReference type="OrthoDB" id="25600at10239"/>
<dbReference type="Proteomes" id="UP000011865">
    <property type="component" value="Segment"/>
</dbReference>
<organism evidence="1 2">
    <name type="scientific">Bacillus phage vB_BceM_Bc431v3</name>
    <dbReference type="NCBI Taxonomy" id="1195072"/>
    <lineage>
        <taxon>Viruses</taxon>
        <taxon>Duplodnaviria</taxon>
        <taxon>Heunggongvirae</taxon>
        <taxon>Uroviricota</taxon>
        <taxon>Caudoviricetes</taxon>
        <taxon>Herelleviridae</taxon>
        <taxon>Bastillevirinae</taxon>
        <taxon>Caeruleovirus</taxon>
        <taxon>Caeruleovirus Bc431</taxon>
    </lineage>
</organism>
<dbReference type="EMBL" id="JX094431">
    <property type="protein sequence ID" value="AFQ96404.1"/>
    <property type="molecule type" value="Genomic_DNA"/>
</dbReference>
<dbReference type="RefSeq" id="YP_007676994.1">
    <property type="nucleotide sequence ID" value="NC_020873.1"/>
</dbReference>
<name>M4HNI1_9CAUD</name>
<keyword evidence="2" id="KW-1185">Reference proteome</keyword>
<dbReference type="GeneID" id="15041853"/>
<evidence type="ECO:0000313" key="2">
    <source>
        <dbReference type="Proteomes" id="UP000011865"/>
    </source>
</evidence>
<evidence type="ECO:0008006" key="3">
    <source>
        <dbReference type="Google" id="ProtNLM"/>
    </source>
</evidence>
<accession>M4HNI1</accession>
<dbReference type="KEGG" id="vg:15041853"/>
<sequence>MGNVKVMLDGKLIAEATSMSLEYVKEVCSTGAPKQEEKVSYVEACELISKYLKEVHQVEMTGEQVFNASPTGELFHVFQWYHVAKGFYDAVDKITKEREGDKQ</sequence>
<gene>
    <name evidence="1" type="primary">orf095</name>
</gene>
<reference evidence="1 2" key="1">
    <citation type="journal article" date="2013" name="Virol. J.">
        <title>Genome sequence and analysis of a broad-host range lytic bacteriophage that infects the Bacillus cereus group.</title>
        <authorList>
            <person name="El-Arabi T.F."/>
            <person name="Griffiths M.W."/>
            <person name="She Y.M."/>
            <person name="Villegas A."/>
            <person name="Lingohr E.J."/>
            <person name="Kropinski A.M."/>
        </authorList>
    </citation>
    <scope>NUCLEOTIDE SEQUENCE [LARGE SCALE GENOMIC DNA]</scope>
</reference>
<protein>
    <recommendedName>
        <fullName evidence="3">Phage protein</fullName>
    </recommendedName>
</protein>
<evidence type="ECO:0000313" key="1">
    <source>
        <dbReference type="EMBL" id="AFQ96404.1"/>
    </source>
</evidence>
<proteinExistence type="predicted"/>